<evidence type="ECO:0000313" key="3">
    <source>
        <dbReference type="Proteomes" id="UP000236655"/>
    </source>
</evidence>
<protein>
    <recommendedName>
        <fullName evidence="4">TolC family protein</fullName>
    </recommendedName>
</protein>
<accession>A0A2I7N4Y1</accession>
<dbReference type="Gene3D" id="2.20.200.10">
    <property type="entry name" value="Outer membrane efflux proteins (OEP)"/>
    <property type="match status" value="1"/>
</dbReference>
<dbReference type="RefSeq" id="WP_102950790.1">
    <property type="nucleotide sequence ID" value="NZ_CP024847.1"/>
</dbReference>
<dbReference type="PANTHER" id="PTHR30203:SF23">
    <property type="entry name" value="OUTER MEMBRANE EFFLUX PROTEIN"/>
    <property type="match status" value="1"/>
</dbReference>
<dbReference type="AlphaFoldDB" id="A0A2I7N4Y1"/>
<dbReference type="EMBL" id="CP024847">
    <property type="protein sequence ID" value="AUR51491.1"/>
    <property type="molecule type" value="Genomic_DNA"/>
</dbReference>
<dbReference type="Gene3D" id="1.20.1600.10">
    <property type="entry name" value="Outer membrane efflux proteins (OEP)"/>
    <property type="match status" value="1"/>
</dbReference>
<sequence>MKQLTIILTILLGSCSLVSPDRPTAKAEVNNNWSSSSKEVATNSKINTSESGNYWWYKYSDNTLNQLMESAFQQNNQLQIAGASVELANAQLKRIEFAWIPNLTAMTGYSSFPAMGNLGYFFGGFANYTINVFQLIQQQKQAEYIVNTIMFAKTRVQLEVIYQVAISYFSLLAYEREEVLYQKLLSDMEMVLALNQQRFTTGVSSEKEPFVSSAEIAEIRSKLEIIRHNIVLSQNALRFLTNQNPGKIIHKNTFNNLAPNILIPGNLPLTVLNNRPDVAEVTARLEAANAGIGVAQSELLPTINFSNFYRDASQNEGYGYVPGDLKQSMISVPILNAQIFADIAASNAIYKQVYYNYLQTVEAALRDVDNDISAHNQFSKQLDDNTRALDYINKSCALESTRFNTGISSKLEYTKCLVRIDYYEILLTQIKMAKLLATAKLYQDFAIIRE</sequence>
<dbReference type="OrthoDB" id="9770517at2"/>
<dbReference type="InterPro" id="IPR003423">
    <property type="entry name" value="OMP_efflux"/>
</dbReference>
<reference evidence="3" key="1">
    <citation type="submission" date="2017-11" db="EMBL/GenBank/DDBJ databases">
        <authorList>
            <person name="Chan K.G."/>
            <person name="Lee L.S."/>
        </authorList>
    </citation>
    <scope>NUCLEOTIDE SEQUENCE [LARGE SCALE GENOMIC DNA]</scope>
    <source>
        <strain evidence="3">DSM 100970</strain>
    </source>
</reference>
<organism evidence="2 3">
    <name type="scientific">Aquella oligotrophica</name>
    <dbReference type="NCBI Taxonomy" id="2067065"/>
    <lineage>
        <taxon>Bacteria</taxon>
        <taxon>Pseudomonadati</taxon>
        <taxon>Pseudomonadota</taxon>
        <taxon>Betaproteobacteria</taxon>
        <taxon>Neisseriales</taxon>
        <taxon>Neisseriaceae</taxon>
        <taxon>Aquella</taxon>
    </lineage>
</organism>
<proteinExistence type="inferred from homology"/>
<dbReference type="PANTHER" id="PTHR30203">
    <property type="entry name" value="OUTER MEMBRANE CATION EFFLUX PROTEIN"/>
    <property type="match status" value="1"/>
</dbReference>
<dbReference type="InterPro" id="IPR010131">
    <property type="entry name" value="MdtP/NodT-like"/>
</dbReference>
<gene>
    <name evidence="2" type="ORF">CUN60_04030</name>
</gene>
<evidence type="ECO:0000313" key="2">
    <source>
        <dbReference type="EMBL" id="AUR51491.1"/>
    </source>
</evidence>
<dbReference type="GO" id="GO:0015562">
    <property type="term" value="F:efflux transmembrane transporter activity"/>
    <property type="evidence" value="ECO:0007669"/>
    <property type="project" value="InterPro"/>
</dbReference>
<dbReference type="PROSITE" id="PS51257">
    <property type="entry name" value="PROKAR_LIPOPROTEIN"/>
    <property type="match status" value="1"/>
</dbReference>
<evidence type="ECO:0000256" key="1">
    <source>
        <dbReference type="ARBA" id="ARBA00007613"/>
    </source>
</evidence>
<dbReference type="KEGG" id="nba:CUN60_04030"/>
<keyword evidence="3" id="KW-1185">Reference proteome</keyword>
<dbReference type="SUPFAM" id="SSF56954">
    <property type="entry name" value="Outer membrane efflux proteins (OEP)"/>
    <property type="match status" value="1"/>
</dbReference>
<evidence type="ECO:0008006" key="4">
    <source>
        <dbReference type="Google" id="ProtNLM"/>
    </source>
</evidence>
<comment type="similarity">
    <text evidence="1">Belongs to the outer membrane factor (OMF) (TC 1.B.17) family.</text>
</comment>
<dbReference type="Pfam" id="PF02321">
    <property type="entry name" value="OEP"/>
    <property type="match status" value="1"/>
</dbReference>
<dbReference type="Proteomes" id="UP000236655">
    <property type="component" value="Chromosome"/>
</dbReference>
<name>A0A2I7N4Y1_9NEIS</name>